<dbReference type="EMBL" id="FPJO01000024">
    <property type="protein sequence ID" value="SFY39967.1"/>
    <property type="molecule type" value="Genomic_DNA"/>
</dbReference>
<evidence type="ECO:0000313" key="2">
    <source>
        <dbReference type="Proteomes" id="UP000181909"/>
    </source>
</evidence>
<accession>A0A1K2EWB9</accession>
<proteinExistence type="predicted"/>
<protein>
    <submittedName>
        <fullName evidence="1">Macrolide transport system ATP-binding/permease protein</fullName>
    </submittedName>
</protein>
<name>A0A1K2EWB9_STRAR</name>
<evidence type="ECO:0000313" key="1">
    <source>
        <dbReference type="EMBL" id="SFY39967.1"/>
    </source>
</evidence>
<dbReference type="GO" id="GO:0005524">
    <property type="term" value="F:ATP binding"/>
    <property type="evidence" value="ECO:0007669"/>
    <property type="project" value="UniProtKB-KW"/>
</dbReference>
<reference evidence="1 2" key="1">
    <citation type="submission" date="2016-11" db="EMBL/GenBank/DDBJ databases">
        <authorList>
            <person name="Jaros S."/>
            <person name="Januszkiewicz K."/>
            <person name="Wedrychowicz H."/>
        </authorList>
    </citation>
    <scope>NUCLEOTIDE SEQUENCE [LARGE SCALE GENOMIC DNA]</scope>
    <source>
        <strain evidence="1 2">OK807</strain>
    </source>
</reference>
<keyword evidence="1" id="KW-0067">ATP-binding</keyword>
<dbReference type="AlphaFoldDB" id="A0A1K2EWB9"/>
<dbReference type="STRING" id="1893.SAMN02787144_102465"/>
<dbReference type="Proteomes" id="UP000181909">
    <property type="component" value="Unassembled WGS sequence"/>
</dbReference>
<sequence>MKTHDRIFLEQVATAVLEVDADRRTVVRYGGGYEGFRAEQRAARQRWDQWREETAQLEEYATTTAHGVAAGRAIKDNNKVAYDRAAGRLQASVSGRVRNAHKRLERLRSQPVPRPPDPLRFAALPTAGAAEGELVSLTDIRVGDRIAVDRLSVEAAGDC</sequence>
<keyword evidence="1" id="KW-0547">Nucleotide-binding</keyword>
<dbReference type="RefSeq" id="WP_371268664.1">
    <property type="nucleotide sequence ID" value="NZ_CP108276.1"/>
</dbReference>
<organism evidence="1 2">
    <name type="scientific">Streptomyces atratus</name>
    <dbReference type="NCBI Taxonomy" id="1893"/>
    <lineage>
        <taxon>Bacteria</taxon>
        <taxon>Bacillati</taxon>
        <taxon>Actinomycetota</taxon>
        <taxon>Actinomycetes</taxon>
        <taxon>Kitasatosporales</taxon>
        <taxon>Streptomycetaceae</taxon>
        <taxon>Streptomyces</taxon>
    </lineage>
</organism>
<gene>
    <name evidence="1" type="ORF">SAMN02787144_102465</name>
</gene>